<reference evidence="1" key="1">
    <citation type="submission" date="2021-08" db="EMBL/GenBank/DDBJ databases">
        <authorList>
            <person name="Zhang H."/>
            <person name="Xu M."/>
            <person name="Yu Z."/>
            <person name="Yang L."/>
            <person name="Cai Y."/>
        </authorList>
    </citation>
    <scope>NUCLEOTIDE SEQUENCE</scope>
    <source>
        <strain evidence="1">CHL1</strain>
    </source>
</reference>
<dbReference type="EMBL" id="CP081869">
    <property type="protein sequence ID" value="QZN99882.1"/>
    <property type="molecule type" value="Genomic_DNA"/>
</dbReference>
<accession>A0A9E6UHL0</accession>
<evidence type="ECO:0000313" key="1">
    <source>
        <dbReference type="EMBL" id="QZN99882.1"/>
    </source>
</evidence>
<organism evidence="1 2">
    <name type="scientific">Chenggangzhangella methanolivorans</name>
    <dbReference type="NCBI Taxonomy" id="1437009"/>
    <lineage>
        <taxon>Bacteria</taxon>
        <taxon>Pseudomonadati</taxon>
        <taxon>Pseudomonadota</taxon>
        <taxon>Alphaproteobacteria</taxon>
        <taxon>Hyphomicrobiales</taxon>
        <taxon>Methylopilaceae</taxon>
        <taxon>Chenggangzhangella</taxon>
    </lineage>
</organism>
<dbReference type="RefSeq" id="WP_261403005.1">
    <property type="nucleotide sequence ID" value="NZ_CP081869.1"/>
</dbReference>
<dbReference type="Proteomes" id="UP000825701">
    <property type="component" value="Chromosome"/>
</dbReference>
<name>A0A9E6UHL0_9HYPH</name>
<sequence length="101" mass="10983">MSGGRTRAGRAAPSEQFYAFVSQIVGVARTVAPDVADILDPDGAFAATPWRGSRLRGLKLCRSMMRYARDELADDLGISRLDCAIAAVDEHIDELSDERDV</sequence>
<evidence type="ECO:0000313" key="2">
    <source>
        <dbReference type="Proteomes" id="UP000825701"/>
    </source>
</evidence>
<keyword evidence="2" id="KW-1185">Reference proteome</keyword>
<protein>
    <submittedName>
        <fullName evidence="1">Uncharacterized protein</fullName>
    </submittedName>
</protein>
<gene>
    <name evidence="1" type="ORF">K6K41_25105</name>
</gene>
<dbReference type="KEGG" id="cmet:K6K41_25105"/>
<dbReference type="AlphaFoldDB" id="A0A9E6UHL0"/>
<proteinExistence type="predicted"/>